<evidence type="ECO:0000313" key="8">
    <source>
        <dbReference type="Proteomes" id="UP001642487"/>
    </source>
</evidence>
<proteinExistence type="inferred from homology"/>
<dbReference type="Gene3D" id="3.40.50.2000">
    <property type="entry name" value="Glycogen Phosphorylase B"/>
    <property type="match status" value="2"/>
</dbReference>
<dbReference type="InterPro" id="IPR035595">
    <property type="entry name" value="UDP_glycos_trans_CS"/>
</dbReference>
<gene>
    <name evidence="7" type="ORF">CITCOLO1_LOCUS21218</name>
</gene>
<dbReference type="EC" id="2.4.1.-" evidence="5"/>
<dbReference type="InterPro" id="IPR002213">
    <property type="entry name" value="UDP_glucos_trans"/>
</dbReference>
<keyword evidence="3 4" id="KW-0808">Transferase</keyword>
<dbReference type="EMBL" id="OZ021743">
    <property type="protein sequence ID" value="CAK9328790.1"/>
    <property type="molecule type" value="Genomic_DNA"/>
</dbReference>
<reference evidence="7 8" key="1">
    <citation type="submission" date="2024-03" db="EMBL/GenBank/DDBJ databases">
        <authorList>
            <person name="Gkanogiannis A."/>
            <person name="Becerra Lopez-Lavalle L."/>
        </authorList>
    </citation>
    <scope>NUCLEOTIDE SEQUENCE [LARGE SCALE GENOMIC DNA]</scope>
</reference>
<comment type="similarity">
    <text evidence="2 4">Belongs to the UDP-glycosyltransferase family.</text>
</comment>
<keyword evidence="4" id="KW-0328">Glycosyltransferase</keyword>
<feature type="region of interest" description="Disordered" evidence="6">
    <location>
        <begin position="29"/>
        <end position="66"/>
    </location>
</feature>
<name>A0ABP0ZD51_9ROSI</name>
<dbReference type="SUPFAM" id="SSF53756">
    <property type="entry name" value="UDP-Glycosyltransferase/glycogen phosphorylase"/>
    <property type="match status" value="1"/>
</dbReference>
<evidence type="ECO:0000313" key="7">
    <source>
        <dbReference type="EMBL" id="CAK9328790.1"/>
    </source>
</evidence>
<evidence type="ECO:0000256" key="4">
    <source>
        <dbReference type="RuleBase" id="RU003718"/>
    </source>
</evidence>
<dbReference type="Proteomes" id="UP001642487">
    <property type="component" value="Chromosome 9"/>
</dbReference>
<dbReference type="CDD" id="cd03784">
    <property type="entry name" value="GT1_Gtf-like"/>
    <property type="match status" value="1"/>
</dbReference>
<evidence type="ECO:0000256" key="5">
    <source>
        <dbReference type="RuleBase" id="RU362057"/>
    </source>
</evidence>
<organism evidence="7 8">
    <name type="scientific">Citrullus colocynthis</name>
    <name type="common">colocynth</name>
    <dbReference type="NCBI Taxonomy" id="252529"/>
    <lineage>
        <taxon>Eukaryota</taxon>
        <taxon>Viridiplantae</taxon>
        <taxon>Streptophyta</taxon>
        <taxon>Embryophyta</taxon>
        <taxon>Tracheophyta</taxon>
        <taxon>Spermatophyta</taxon>
        <taxon>Magnoliopsida</taxon>
        <taxon>eudicotyledons</taxon>
        <taxon>Gunneridae</taxon>
        <taxon>Pentapetalae</taxon>
        <taxon>rosids</taxon>
        <taxon>fabids</taxon>
        <taxon>Cucurbitales</taxon>
        <taxon>Cucurbitaceae</taxon>
        <taxon>Benincaseae</taxon>
        <taxon>Citrullus</taxon>
    </lineage>
</organism>
<feature type="compositionally biased region" description="Pro residues" evidence="6">
    <location>
        <begin position="31"/>
        <end position="43"/>
    </location>
</feature>
<dbReference type="Pfam" id="PF00201">
    <property type="entry name" value="UDPGT"/>
    <property type="match status" value="1"/>
</dbReference>
<evidence type="ECO:0000256" key="6">
    <source>
        <dbReference type="SAM" id="MobiDB-lite"/>
    </source>
</evidence>
<protein>
    <recommendedName>
        <fullName evidence="5">Glycosyltransferase</fullName>
        <ecNumber evidence="5">2.4.1.-</ecNumber>
    </recommendedName>
</protein>
<dbReference type="PROSITE" id="PS00375">
    <property type="entry name" value="UDPGT"/>
    <property type="match status" value="1"/>
</dbReference>
<comment type="pathway">
    <text evidence="1">Secondary metabolite biosynthesis; terpenoid biosynthesis.</text>
</comment>
<dbReference type="PANTHER" id="PTHR11926:SF870">
    <property type="entry name" value="UDP-GLYCOSYLTRANSFERASE 75B1"/>
    <property type="match status" value="1"/>
</dbReference>
<dbReference type="PANTHER" id="PTHR11926">
    <property type="entry name" value="GLUCOSYL/GLUCURONOSYL TRANSFERASES"/>
    <property type="match status" value="1"/>
</dbReference>
<evidence type="ECO:0000256" key="3">
    <source>
        <dbReference type="ARBA" id="ARBA00022679"/>
    </source>
</evidence>
<evidence type="ECO:0000256" key="2">
    <source>
        <dbReference type="ARBA" id="ARBA00009995"/>
    </source>
</evidence>
<accession>A0ABP0ZD51</accession>
<sequence>MFSPMPKSKKTIKPLHAYARLPISSTLRLRQPPPVSTFTPPPIDTSSSSLTPPPANTSAKPSPQRHINPSLQLAKQLTALNVEVTFATTVVAARRMNITQKIPSPPTLSFATFSDGCDDENRTNSDFNHYVSELKRCGSQSLTNLITSARGPGRRPFTCVIYSLLLNWAAELATSFNIPSALFSAQPATVLALYYYYFHGFGDEIINKLQKNNPSLSIKLPGLPLFKSHDMPSFFSPSGRDAFIIPLMREQMEFLGQQKKPTKVLVNTFDALENEALRAINELKMVGIGPLISELHGDLFQLSNEDYYIEWLNSKANSSVVYLSFGSICVLSKEQEEEIFYGLLESEYQFLWVMRSKNDEEEKKWKELVEGQGRIVGWCRQIEVLKHPSLGCFITHCGWNSTLESLSFGVPMVGFPQQIDQATNAKLVEDVWKMGVRVKVNSEGIVEREEIRRCVDLVMERKNGEKGDRRMLRSGKNWLGRLSMKVDPQFSILRTLLMRLMGDG</sequence>
<evidence type="ECO:0000256" key="1">
    <source>
        <dbReference type="ARBA" id="ARBA00004721"/>
    </source>
</evidence>
<keyword evidence="8" id="KW-1185">Reference proteome</keyword>
<feature type="compositionally biased region" description="Polar residues" evidence="6">
    <location>
        <begin position="44"/>
        <end position="66"/>
    </location>
</feature>